<accession>A0A7C5WTJ5</accession>
<feature type="compositionally biased region" description="Gly residues" evidence="1">
    <location>
        <begin position="28"/>
        <end position="44"/>
    </location>
</feature>
<dbReference type="AlphaFoldDB" id="A0A7C5WTJ5"/>
<dbReference type="Proteomes" id="UP000886105">
    <property type="component" value="Unassembled WGS sequence"/>
</dbReference>
<evidence type="ECO:0000313" key="2">
    <source>
        <dbReference type="EMBL" id="HHO58353.1"/>
    </source>
</evidence>
<feature type="region of interest" description="Disordered" evidence="1">
    <location>
        <begin position="61"/>
        <end position="95"/>
    </location>
</feature>
<dbReference type="EMBL" id="DRNZ01000260">
    <property type="protein sequence ID" value="HHO58353.1"/>
    <property type="molecule type" value="Genomic_DNA"/>
</dbReference>
<feature type="region of interest" description="Disordered" evidence="1">
    <location>
        <begin position="1"/>
        <end position="44"/>
    </location>
</feature>
<evidence type="ECO:0000256" key="1">
    <source>
        <dbReference type="SAM" id="MobiDB-lite"/>
    </source>
</evidence>
<feature type="compositionally biased region" description="Low complexity" evidence="1">
    <location>
        <begin position="7"/>
        <end position="27"/>
    </location>
</feature>
<comment type="caution">
    <text evidence="2">The sequence shown here is derived from an EMBL/GenBank/DDBJ whole genome shotgun (WGS) entry which is preliminary data.</text>
</comment>
<sequence length="114" mass="10655">MIGGGSSSSSVTGRSSALSGGSAAAGSAGAGSGSGGAGGGAGSGGGALTVACFWRATKVLTDSKKSRSSSTWKARTGASMSGAASPMTTRVPPLPPTTFLILSNGARCTPASPM</sequence>
<organism evidence="2">
    <name type="scientific">Oceanithermus profundus</name>
    <dbReference type="NCBI Taxonomy" id="187137"/>
    <lineage>
        <taxon>Bacteria</taxon>
        <taxon>Thermotogati</taxon>
        <taxon>Deinococcota</taxon>
        <taxon>Deinococci</taxon>
        <taxon>Thermales</taxon>
        <taxon>Thermaceae</taxon>
        <taxon>Oceanithermus</taxon>
    </lineage>
</organism>
<proteinExistence type="predicted"/>
<gene>
    <name evidence="2" type="ORF">ENJ85_04175</name>
</gene>
<protein>
    <submittedName>
        <fullName evidence="2">Uncharacterized protein</fullName>
    </submittedName>
</protein>
<name>A0A7C5WTJ5_9DEIN</name>
<reference evidence="2" key="1">
    <citation type="journal article" date="2020" name="mSystems">
        <title>Genome- and Community-Level Interaction Insights into Carbon Utilization and Element Cycling Functions of Hydrothermarchaeota in Hydrothermal Sediment.</title>
        <authorList>
            <person name="Zhou Z."/>
            <person name="Liu Y."/>
            <person name="Xu W."/>
            <person name="Pan J."/>
            <person name="Luo Z.H."/>
            <person name="Li M."/>
        </authorList>
    </citation>
    <scope>NUCLEOTIDE SEQUENCE [LARGE SCALE GENOMIC DNA]</scope>
    <source>
        <strain evidence="2">HyVt-523</strain>
    </source>
</reference>